<dbReference type="PANTHER" id="PTHR42951">
    <property type="entry name" value="METALLO-BETA-LACTAMASE DOMAIN-CONTAINING"/>
    <property type="match status" value="1"/>
</dbReference>
<dbReference type="SMART" id="SM00849">
    <property type="entry name" value="Lactamase_B"/>
    <property type="match status" value="1"/>
</dbReference>
<dbReference type="Proteomes" id="UP001623592">
    <property type="component" value="Unassembled WGS sequence"/>
</dbReference>
<organism evidence="2 3">
    <name type="scientific">Clostridium neuense</name>
    <dbReference type="NCBI Taxonomy" id="1728934"/>
    <lineage>
        <taxon>Bacteria</taxon>
        <taxon>Bacillati</taxon>
        <taxon>Bacillota</taxon>
        <taxon>Clostridia</taxon>
        <taxon>Eubacteriales</taxon>
        <taxon>Clostridiaceae</taxon>
        <taxon>Clostridium</taxon>
    </lineage>
</organism>
<proteinExistence type="predicted"/>
<evidence type="ECO:0000259" key="1">
    <source>
        <dbReference type="SMART" id="SM00849"/>
    </source>
</evidence>
<dbReference type="InterPro" id="IPR036866">
    <property type="entry name" value="RibonucZ/Hydroxyglut_hydro"/>
</dbReference>
<dbReference type="Gene3D" id="3.60.15.10">
    <property type="entry name" value="Ribonuclease Z/Hydroxyacylglutathione hydrolase-like"/>
    <property type="match status" value="1"/>
</dbReference>
<protein>
    <submittedName>
        <fullName evidence="2">MBL fold metallo-hydrolase</fullName>
    </submittedName>
</protein>
<feature type="domain" description="Metallo-beta-lactamase" evidence="1">
    <location>
        <begin position="16"/>
        <end position="204"/>
    </location>
</feature>
<dbReference type="InterPro" id="IPR001279">
    <property type="entry name" value="Metallo-B-lactamas"/>
</dbReference>
<name>A0ABW8THW4_9CLOT</name>
<dbReference type="InterPro" id="IPR050855">
    <property type="entry name" value="NDM-1-like"/>
</dbReference>
<dbReference type="SUPFAM" id="SSF56281">
    <property type="entry name" value="Metallo-hydrolase/oxidoreductase"/>
    <property type="match status" value="1"/>
</dbReference>
<dbReference type="RefSeq" id="WP_406787941.1">
    <property type="nucleotide sequence ID" value="NZ_JBJIAA010000009.1"/>
</dbReference>
<dbReference type="EMBL" id="JBJIAA010000009">
    <property type="protein sequence ID" value="MFL0251075.1"/>
    <property type="molecule type" value="Genomic_DNA"/>
</dbReference>
<keyword evidence="3" id="KW-1185">Reference proteome</keyword>
<dbReference type="PANTHER" id="PTHR42951:SF14">
    <property type="entry name" value="METALLO-BETA-LACTAMASE SUPERFAMILY PROTEIN"/>
    <property type="match status" value="1"/>
</dbReference>
<dbReference type="Pfam" id="PF00753">
    <property type="entry name" value="Lactamase_B"/>
    <property type="match status" value="1"/>
</dbReference>
<dbReference type="CDD" id="cd07743">
    <property type="entry name" value="metallo-hydrolase-like_MBL-fold"/>
    <property type="match status" value="1"/>
</dbReference>
<evidence type="ECO:0000313" key="2">
    <source>
        <dbReference type="EMBL" id="MFL0251075.1"/>
    </source>
</evidence>
<gene>
    <name evidence="2" type="ORF">ACJDT4_11630</name>
</gene>
<evidence type="ECO:0000313" key="3">
    <source>
        <dbReference type="Proteomes" id="UP001623592"/>
    </source>
</evidence>
<accession>A0ABW8THW4</accession>
<sequence length="298" mass="34306">MELTKIKGNTYYINAPTNIGVYVFKNKNCLLIDTGKDNSDARKIDEVLVQNGLHPKYIINTHHHLDHCGGNIYFQNTYPGCIVYSSEKEKINMENPHLYPYGLFGASPVKELHKSNKAIMVDFVTNEGENKIGDEKFEVISLKGHTVDLIGVITHEKVCFVGDGIFSIENIKKHSLPYLYDVNLEKETLNYLREVDGDYFVIGHSDKVLTKEEFMAVIDKNLCNINEYEKQILELLDQPLTKENLLENLTVLNELTMDFNEYYINLASVSAFISYLYNKNLLEYSLEDGNLYYFKKPQ</sequence>
<reference evidence="2 3" key="1">
    <citation type="submission" date="2024-11" db="EMBL/GenBank/DDBJ databases">
        <authorList>
            <person name="Heng Y.C."/>
            <person name="Lim A.C.H."/>
            <person name="Lee J.K.Y."/>
            <person name="Kittelmann S."/>
        </authorList>
    </citation>
    <scope>NUCLEOTIDE SEQUENCE [LARGE SCALE GENOMIC DNA]</scope>
    <source>
        <strain evidence="2 3">WILCCON 0114</strain>
    </source>
</reference>
<comment type="caution">
    <text evidence="2">The sequence shown here is derived from an EMBL/GenBank/DDBJ whole genome shotgun (WGS) entry which is preliminary data.</text>
</comment>